<dbReference type="PANTHER" id="PTHR33395:SF22">
    <property type="entry name" value="REVERSE TRANSCRIPTASE DOMAIN-CONTAINING PROTEIN"/>
    <property type="match status" value="1"/>
</dbReference>
<sequence length="284" mass="33459">RINKANKELFFRQISLEPWMEVYQATVEVKYNVFLESFLYYFNVNFPEVYLQTNYQKPIQWINQEILDGKKDILELSRLFRETRRDVVKRRLRRKKREVTNKINEAKKQYYDMKIAESDNCVKATWGIVNNEVGKQQQNLSNFRIKYNGELVTDPKMVCETFNHFFINIVRETVQPELENSLNKALNTDTTPDVSLTQQVFKFTPVTDKDIFNIINSFKNKNSTGYDDIPISLLKESKTFLLKPLTHIINSSLITGIFPRKLKIAKVIPVFKKGSTEEMGSYRP</sequence>
<feature type="non-terminal residue" evidence="1">
    <location>
        <position position="284"/>
    </location>
</feature>
<reference evidence="1" key="1">
    <citation type="submission" date="2015-11" db="EMBL/GenBank/DDBJ databases">
        <title>De novo transcriptome assembly of four potential Pierce s Disease insect vectors from Arizona vineyards.</title>
        <authorList>
            <person name="Tassone E.E."/>
        </authorList>
    </citation>
    <scope>NUCLEOTIDE SEQUENCE</scope>
</reference>
<name>A0A1B6ERH8_9HEMI</name>
<proteinExistence type="predicted"/>
<dbReference type="GO" id="GO:0061343">
    <property type="term" value="P:cell adhesion involved in heart morphogenesis"/>
    <property type="evidence" value="ECO:0007669"/>
    <property type="project" value="TreeGrafter"/>
</dbReference>
<evidence type="ECO:0000313" key="1">
    <source>
        <dbReference type="EMBL" id="JAS40343.1"/>
    </source>
</evidence>
<protein>
    <recommendedName>
        <fullName evidence="2">Reverse transcriptase domain-containing protein</fullName>
    </recommendedName>
</protein>
<dbReference type="EMBL" id="GECZ01029426">
    <property type="protein sequence ID" value="JAS40343.1"/>
    <property type="molecule type" value="Transcribed_RNA"/>
</dbReference>
<dbReference type="PANTHER" id="PTHR33395">
    <property type="entry name" value="TRANSCRIPTASE, PUTATIVE-RELATED-RELATED"/>
    <property type="match status" value="1"/>
</dbReference>
<dbReference type="GO" id="GO:0007508">
    <property type="term" value="P:larval heart development"/>
    <property type="evidence" value="ECO:0007669"/>
    <property type="project" value="TreeGrafter"/>
</dbReference>
<evidence type="ECO:0008006" key="2">
    <source>
        <dbReference type="Google" id="ProtNLM"/>
    </source>
</evidence>
<dbReference type="GO" id="GO:0031012">
    <property type="term" value="C:extracellular matrix"/>
    <property type="evidence" value="ECO:0007669"/>
    <property type="project" value="TreeGrafter"/>
</dbReference>
<accession>A0A1B6ERH8</accession>
<organism evidence="1">
    <name type="scientific">Cuerna arida</name>
    <dbReference type="NCBI Taxonomy" id="1464854"/>
    <lineage>
        <taxon>Eukaryota</taxon>
        <taxon>Metazoa</taxon>
        <taxon>Ecdysozoa</taxon>
        <taxon>Arthropoda</taxon>
        <taxon>Hexapoda</taxon>
        <taxon>Insecta</taxon>
        <taxon>Pterygota</taxon>
        <taxon>Neoptera</taxon>
        <taxon>Paraneoptera</taxon>
        <taxon>Hemiptera</taxon>
        <taxon>Auchenorrhyncha</taxon>
        <taxon>Membracoidea</taxon>
        <taxon>Cicadellidae</taxon>
        <taxon>Cicadellinae</taxon>
        <taxon>Proconiini</taxon>
        <taxon>Cuerna</taxon>
    </lineage>
</organism>
<dbReference type="AlphaFoldDB" id="A0A1B6ERH8"/>
<feature type="non-terminal residue" evidence="1">
    <location>
        <position position="1"/>
    </location>
</feature>
<gene>
    <name evidence="1" type="ORF">g.48751</name>
</gene>